<dbReference type="Proteomes" id="UP000276133">
    <property type="component" value="Unassembled WGS sequence"/>
</dbReference>
<evidence type="ECO:0000313" key="1">
    <source>
        <dbReference type="EMBL" id="RMZ95888.1"/>
    </source>
</evidence>
<gene>
    <name evidence="1" type="ORF">BpHYR1_050845</name>
</gene>
<reference evidence="1 2" key="1">
    <citation type="journal article" date="2018" name="Sci. Rep.">
        <title>Genomic signatures of local adaptation to the degree of environmental predictability in rotifers.</title>
        <authorList>
            <person name="Franch-Gras L."/>
            <person name="Hahn C."/>
            <person name="Garcia-Roger E.M."/>
            <person name="Carmona M.J."/>
            <person name="Serra M."/>
            <person name="Gomez A."/>
        </authorList>
    </citation>
    <scope>NUCLEOTIDE SEQUENCE [LARGE SCALE GENOMIC DNA]</scope>
    <source>
        <strain evidence="1">HYR1</strain>
    </source>
</reference>
<evidence type="ECO:0000313" key="2">
    <source>
        <dbReference type="Proteomes" id="UP000276133"/>
    </source>
</evidence>
<comment type="caution">
    <text evidence="1">The sequence shown here is derived from an EMBL/GenBank/DDBJ whole genome shotgun (WGS) entry which is preliminary data.</text>
</comment>
<dbReference type="OrthoDB" id="66977at2759"/>
<protein>
    <submittedName>
        <fullName evidence="1">ATP-dependent RNA helicase TDRD9</fullName>
    </submittedName>
</protein>
<dbReference type="GO" id="GO:0004386">
    <property type="term" value="F:helicase activity"/>
    <property type="evidence" value="ECO:0007669"/>
    <property type="project" value="UniProtKB-KW"/>
</dbReference>
<dbReference type="EMBL" id="REGN01012324">
    <property type="protein sequence ID" value="RMZ95888.1"/>
    <property type="molecule type" value="Genomic_DNA"/>
</dbReference>
<organism evidence="1 2">
    <name type="scientific">Brachionus plicatilis</name>
    <name type="common">Marine rotifer</name>
    <name type="synonym">Brachionus muelleri</name>
    <dbReference type="NCBI Taxonomy" id="10195"/>
    <lineage>
        <taxon>Eukaryota</taxon>
        <taxon>Metazoa</taxon>
        <taxon>Spiralia</taxon>
        <taxon>Gnathifera</taxon>
        <taxon>Rotifera</taxon>
        <taxon>Eurotatoria</taxon>
        <taxon>Monogononta</taxon>
        <taxon>Pseudotrocha</taxon>
        <taxon>Ploima</taxon>
        <taxon>Brachionidae</taxon>
        <taxon>Brachionus</taxon>
    </lineage>
</organism>
<sequence>MYEIDDNEELMIMAGAFYPNYFTSTNIDLQEAVRMCNGKDFRNTVQLRNFPREEGVLYTQKICDMFKVCSKLVKASFQDTKCFVEFNSSQVTSGVNLGVYLAVQMRLLSIPLRIKRYNAKITYQKLKRHKQLKSISSSTLSQTLDTTRSK</sequence>
<proteinExistence type="predicted"/>
<keyword evidence="1" id="KW-0067">ATP-binding</keyword>
<dbReference type="AlphaFoldDB" id="A0A3M7P9Z8"/>
<keyword evidence="2" id="KW-1185">Reference proteome</keyword>
<name>A0A3M7P9Z8_BRAPC</name>
<keyword evidence="1" id="KW-0547">Nucleotide-binding</keyword>
<dbReference type="STRING" id="10195.A0A3M7P9Z8"/>
<keyword evidence="1" id="KW-0347">Helicase</keyword>
<keyword evidence="1" id="KW-0378">Hydrolase</keyword>
<accession>A0A3M7P9Z8</accession>